<keyword evidence="8" id="KW-1185">Reference proteome</keyword>
<dbReference type="EMBL" id="JBHTAP010000001">
    <property type="protein sequence ID" value="MFC7234163.1"/>
    <property type="molecule type" value="Genomic_DNA"/>
</dbReference>
<evidence type="ECO:0000256" key="4">
    <source>
        <dbReference type="SAM" id="MobiDB-lite"/>
    </source>
</evidence>
<accession>A0ABD5ZLN3</accession>
<dbReference type="Gene3D" id="3.30.30.170">
    <property type="match status" value="1"/>
</dbReference>
<name>A0ABD5ZLN3_9EURY</name>
<evidence type="ECO:0000313" key="7">
    <source>
        <dbReference type="EMBL" id="MFC7234163.1"/>
    </source>
</evidence>
<reference evidence="7 8" key="1">
    <citation type="journal article" date="2019" name="Int. J. Syst. Evol. Microbiol.">
        <title>The Global Catalogue of Microorganisms (GCM) 10K type strain sequencing project: providing services to taxonomists for standard genome sequencing and annotation.</title>
        <authorList>
            <consortium name="The Broad Institute Genomics Platform"/>
            <consortium name="The Broad Institute Genome Sequencing Center for Infectious Disease"/>
            <person name="Wu L."/>
            <person name="Ma J."/>
        </authorList>
    </citation>
    <scope>NUCLEOTIDE SEQUENCE [LARGE SCALE GENOMIC DNA]</scope>
    <source>
        <strain evidence="7 8">DT85</strain>
    </source>
</reference>
<dbReference type="SUPFAM" id="SSF100966">
    <property type="entry name" value="Translation initiation factor 2 beta, aIF2beta, N-terminal domain"/>
    <property type="match status" value="1"/>
</dbReference>
<evidence type="ECO:0000256" key="2">
    <source>
        <dbReference type="ARBA" id="ARBA00022540"/>
    </source>
</evidence>
<dbReference type="SMART" id="SM00653">
    <property type="entry name" value="eIF2B_5"/>
    <property type="match status" value="1"/>
</dbReference>
<dbReference type="InterPro" id="IPR016190">
    <property type="entry name" value="Transl_init_fac_IF2/IF5_Zn-bd"/>
</dbReference>
<dbReference type="PROSITE" id="PS50114">
    <property type="entry name" value="GATA_ZN_FINGER_2"/>
    <property type="match status" value="1"/>
</dbReference>
<dbReference type="InterPro" id="IPR002735">
    <property type="entry name" value="Transl_init_fac_IF2/IF5_dom"/>
</dbReference>
<dbReference type="GO" id="GO:0003743">
    <property type="term" value="F:translation initiation factor activity"/>
    <property type="evidence" value="ECO:0007669"/>
    <property type="project" value="UniProtKB-KW"/>
</dbReference>
<dbReference type="PANTHER" id="PTHR23001:SF3">
    <property type="entry name" value="EUKARYOTIC TRANSLATION INITIATION FACTOR 2 SUBUNIT 2"/>
    <property type="match status" value="1"/>
</dbReference>
<feature type="region of interest" description="Disordered" evidence="4">
    <location>
        <begin position="1"/>
        <end position="37"/>
    </location>
</feature>
<dbReference type="PROSITE" id="PS50926">
    <property type="entry name" value="TRAM"/>
    <property type="match status" value="1"/>
</dbReference>
<dbReference type="PANTHER" id="PTHR23001">
    <property type="entry name" value="EUKARYOTIC TRANSLATION INITIATION FACTOR"/>
    <property type="match status" value="1"/>
</dbReference>
<evidence type="ECO:0000259" key="5">
    <source>
        <dbReference type="PROSITE" id="PS50114"/>
    </source>
</evidence>
<dbReference type="Gene3D" id="2.40.50.140">
    <property type="entry name" value="Nucleic acid-binding proteins"/>
    <property type="match status" value="1"/>
</dbReference>
<evidence type="ECO:0000256" key="1">
    <source>
        <dbReference type="ARBA" id="ARBA00010397"/>
    </source>
</evidence>
<evidence type="ECO:0000313" key="8">
    <source>
        <dbReference type="Proteomes" id="UP001596398"/>
    </source>
</evidence>
<dbReference type="InterPro" id="IPR016189">
    <property type="entry name" value="Transl_init_fac_IF2/IF5_N"/>
</dbReference>
<feature type="domain" description="GATA-type" evidence="5">
    <location>
        <begin position="96"/>
        <end position="149"/>
    </location>
</feature>
<sequence>MDYDSLLDRAHESMPDGPNEGGDRLQVPDPEGETDGAFTRLTNLDRIADALARDPEHLHRFIQREFGTNGQYEDGRGRYNGSFTLADFENAVDAYSDEYVLCSECGLPDTRLVREDGVQMLRCTACGAFRPVQKRRSTTSRSRPTVETGGTYEVEITGTGRKGDGVANKGKYTIFVPGASEGQTVRVRIDNTSGDLAFASLVN</sequence>
<keyword evidence="3" id="KW-0648">Protein biosynthesis</keyword>
<dbReference type="InterPro" id="IPR002792">
    <property type="entry name" value="TRAM_dom"/>
</dbReference>
<dbReference type="NCBIfam" id="NF008993">
    <property type="entry name" value="PRK12336.1"/>
    <property type="match status" value="1"/>
</dbReference>
<feature type="compositionally biased region" description="Basic and acidic residues" evidence="4">
    <location>
        <begin position="1"/>
        <end position="14"/>
    </location>
</feature>
<dbReference type="Pfam" id="PF01873">
    <property type="entry name" value="eIF-5_eIF-2B"/>
    <property type="match status" value="1"/>
</dbReference>
<dbReference type="InterPro" id="IPR045196">
    <property type="entry name" value="IF2/IF5"/>
</dbReference>
<dbReference type="InterPro" id="IPR012340">
    <property type="entry name" value="NA-bd_OB-fold"/>
</dbReference>
<dbReference type="SUPFAM" id="SSF75689">
    <property type="entry name" value="Zinc-binding domain of translation initiation factor 2 beta"/>
    <property type="match status" value="1"/>
</dbReference>
<evidence type="ECO:0000259" key="6">
    <source>
        <dbReference type="PROSITE" id="PS50926"/>
    </source>
</evidence>
<dbReference type="InterPro" id="IPR000679">
    <property type="entry name" value="Znf_GATA"/>
</dbReference>
<organism evidence="7 8">
    <name type="scientific">Halosegnis marinus</name>
    <dbReference type="NCBI Taxonomy" id="3034023"/>
    <lineage>
        <taxon>Archaea</taxon>
        <taxon>Methanobacteriati</taxon>
        <taxon>Methanobacteriota</taxon>
        <taxon>Stenosarchaea group</taxon>
        <taxon>Halobacteria</taxon>
        <taxon>Halobacteriales</taxon>
        <taxon>Natronomonadaceae</taxon>
        <taxon>Halosegnis</taxon>
    </lineage>
</organism>
<protein>
    <submittedName>
        <fullName evidence="7">Translation initiation factor IF-2 subunit beta</fullName>
    </submittedName>
</protein>
<feature type="domain" description="TRAM" evidence="6">
    <location>
        <begin position="145"/>
        <end position="203"/>
    </location>
</feature>
<keyword evidence="2 7" id="KW-0396">Initiation factor</keyword>
<comment type="similarity">
    <text evidence="1">Belongs to the eIF-2-beta/eIF-5 family.</text>
</comment>
<proteinExistence type="inferred from homology"/>
<gene>
    <name evidence="7" type="ORF">ACFQJ4_02410</name>
</gene>
<dbReference type="Proteomes" id="UP001596398">
    <property type="component" value="Unassembled WGS sequence"/>
</dbReference>
<dbReference type="AlphaFoldDB" id="A0ABD5ZLN3"/>
<dbReference type="Pfam" id="PF01938">
    <property type="entry name" value="TRAM"/>
    <property type="match status" value="1"/>
</dbReference>
<comment type="caution">
    <text evidence="7">The sequence shown here is derived from an EMBL/GenBank/DDBJ whole genome shotgun (WGS) entry which is preliminary data.</text>
</comment>
<dbReference type="GeneID" id="79265827"/>
<evidence type="ECO:0000256" key="3">
    <source>
        <dbReference type="ARBA" id="ARBA00022917"/>
    </source>
</evidence>
<dbReference type="RefSeq" id="WP_276235162.1">
    <property type="nucleotide sequence ID" value="NZ_CP119802.1"/>
</dbReference>
<dbReference type="SUPFAM" id="SSF50249">
    <property type="entry name" value="Nucleic acid-binding proteins"/>
    <property type="match status" value="1"/>
</dbReference>